<evidence type="ECO:0000313" key="6">
    <source>
        <dbReference type="Proteomes" id="UP000468443"/>
    </source>
</evidence>
<dbReference type="Gene3D" id="3.40.640.10">
    <property type="entry name" value="Type I PLP-dependent aspartate aminotransferase-like (Major domain)"/>
    <property type="match status" value="1"/>
</dbReference>
<dbReference type="InterPro" id="IPR015424">
    <property type="entry name" value="PyrdxlP-dep_Trfase"/>
</dbReference>
<evidence type="ECO:0000256" key="3">
    <source>
        <dbReference type="ARBA" id="ARBA00022898"/>
    </source>
</evidence>
<dbReference type="InterPro" id="IPR005814">
    <property type="entry name" value="Aminotrans_3"/>
</dbReference>
<keyword evidence="5" id="KW-0808">Transferase</keyword>
<dbReference type="PROSITE" id="PS00600">
    <property type="entry name" value="AA_TRANSFER_CLASS_3"/>
    <property type="match status" value="1"/>
</dbReference>
<comment type="caution">
    <text evidence="5">The sequence shown here is derived from an EMBL/GenBank/DDBJ whole genome shotgun (WGS) entry which is preliminary data.</text>
</comment>
<dbReference type="EMBL" id="JAABOP010000004">
    <property type="protein sequence ID" value="NER11370.1"/>
    <property type="molecule type" value="Genomic_DNA"/>
</dbReference>
<proteinExistence type="inferred from homology"/>
<dbReference type="SUPFAM" id="SSF56112">
    <property type="entry name" value="Protein kinase-like (PK-like)"/>
    <property type="match status" value="1"/>
</dbReference>
<feature type="domain" description="Aminoglycoside phosphotransferase" evidence="4">
    <location>
        <begin position="23"/>
        <end position="239"/>
    </location>
</feature>
<protein>
    <submittedName>
        <fullName evidence="5">Aminotransferase class III-fold pyridoxal phosphate-dependent enzyme</fullName>
    </submittedName>
</protein>
<dbReference type="GO" id="GO:0008483">
    <property type="term" value="F:transaminase activity"/>
    <property type="evidence" value="ECO:0007669"/>
    <property type="project" value="UniProtKB-KW"/>
</dbReference>
<dbReference type="InterPro" id="IPR011009">
    <property type="entry name" value="Kinase-like_dom_sf"/>
</dbReference>
<organism evidence="5 6">
    <name type="scientific">Muriicola jejuensis</name>
    <dbReference type="NCBI Taxonomy" id="504488"/>
    <lineage>
        <taxon>Bacteria</taxon>
        <taxon>Pseudomonadati</taxon>
        <taxon>Bacteroidota</taxon>
        <taxon>Flavobacteriia</taxon>
        <taxon>Flavobacteriales</taxon>
        <taxon>Flavobacteriaceae</taxon>
        <taxon>Muriicola</taxon>
    </lineage>
</organism>
<keyword evidence="5" id="KW-0032">Aminotransferase</keyword>
<keyword evidence="3" id="KW-0663">Pyridoxal phosphate</keyword>
<dbReference type="CDD" id="cd00610">
    <property type="entry name" value="OAT_like"/>
    <property type="match status" value="1"/>
</dbReference>
<evidence type="ECO:0000313" key="5">
    <source>
        <dbReference type="EMBL" id="NER11370.1"/>
    </source>
</evidence>
<reference evidence="5 6" key="1">
    <citation type="submission" date="2020-01" db="EMBL/GenBank/DDBJ databases">
        <title>Muriicola jejuensis KCTC 22299.</title>
        <authorList>
            <person name="Wang G."/>
        </authorList>
    </citation>
    <scope>NUCLEOTIDE SEQUENCE [LARGE SCALE GENOMIC DNA]</scope>
    <source>
        <strain evidence="5 6">KCTC 22299</strain>
    </source>
</reference>
<dbReference type="RefSeq" id="WP_163693824.1">
    <property type="nucleotide sequence ID" value="NZ_FXTW01000003.1"/>
</dbReference>
<sequence length="753" mass="83609">MQLDEILKRHYTLENCSLTDLQGYGSSNTKVETPGGIYVCKQYTNTERIRNELLAEDRVLQQLGTMTTCEFPMRIPTNAGEPFVVEGDLLYRLLTFLEGDFLGSVTHTPELLYSLGRTLGRMDKILALLTEVVYEGKNIPWDLKNTDRSRPLLSSVPNASDRSLAAYFFLQFEDRIRPFAHEFRQSLIYSDANDWNILTAGNKVTGIIDFGDMCHTWMVNEVAIGMTYVMMHKDQPLDSGLNVLQGYQAEMPLTELECDSLYYLIAARLCISVCNSAEATRKQQGSSYITVSEEGAWKLLRQLLTINPLHAADEFRRVCGHSRVSKTPVTRLLDNRKAHFGKNLSLSYRDPIPMDRAAFQYMYDSRGNTFLDAYNNIMIVGHCHPRVVQAGRKAMAKLNTNTRYLYESLETYSTTLFKKFPPHLNKVYFVNSGSEASDLAIRMAKYHTGKDKVAVLEDGYHGHTQGGIQISAYKYHSKGSSGRPDSTVELALPKVFGSPWKDDGSAGVHYAREAIEHITKSKGEIAAFIAEPIVGCGGQVPLAKGYLEALYPEIRSQGGVCISDEVQVGFGRLGDVFWGHELYGVVPDIVVLGKPMGNGHPMGAVVTTTEIAESFGRGPEFFSSFGGNPVSCAIGLAVLEVLEEEGLQEQARLTGTYLLTSLNDLAKKHEVIGDVRGHGLFLGIELISPQGQPKTQLAAVLKNALRDQFVLVSTDGPFDNVIKIKPPLRFNKENADELVLKIDAILSQNMVIK</sequence>
<dbReference type="InterPro" id="IPR015422">
    <property type="entry name" value="PyrdxlP-dep_Trfase_small"/>
</dbReference>
<comment type="similarity">
    <text evidence="2">Belongs to the class-III pyridoxal-phosphate-dependent aminotransferase family.</text>
</comment>
<accession>A0A6P0UG05</accession>
<dbReference type="Pfam" id="PF00202">
    <property type="entry name" value="Aminotran_3"/>
    <property type="match status" value="1"/>
</dbReference>
<dbReference type="Gene3D" id="3.90.1200.10">
    <property type="match status" value="1"/>
</dbReference>
<evidence type="ECO:0000259" key="4">
    <source>
        <dbReference type="Pfam" id="PF01636"/>
    </source>
</evidence>
<gene>
    <name evidence="5" type="ORF">GWK09_12620</name>
</gene>
<comment type="cofactor">
    <cofactor evidence="1">
        <name>pyridoxal 5'-phosphate</name>
        <dbReference type="ChEBI" id="CHEBI:597326"/>
    </cofactor>
</comment>
<dbReference type="Proteomes" id="UP000468443">
    <property type="component" value="Unassembled WGS sequence"/>
</dbReference>
<name>A0A6P0UG05_9FLAO</name>
<dbReference type="InterPro" id="IPR002575">
    <property type="entry name" value="Aminoglycoside_PTrfase"/>
</dbReference>
<dbReference type="AlphaFoldDB" id="A0A6P0UG05"/>
<keyword evidence="6" id="KW-1185">Reference proteome</keyword>
<dbReference type="PANTHER" id="PTHR45688:SF13">
    <property type="entry name" value="ALANINE--GLYOXYLATE AMINOTRANSFERASE 2-LIKE"/>
    <property type="match status" value="1"/>
</dbReference>
<dbReference type="SUPFAM" id="SSF53383">
    <property type="entry name" value="PLP-dependent transferases"/>
    <property type="match status" value="1"/>
</dbReference>
<dbReference type="PANTHER" id="PTHR45688">
    <property type="match status" value="1"/>
</dbReference>
<dbReference type="Pfam" id="PF01636">
    <property type="entry name" value="APH"/>
    <property type="match status" value="1"/>
</dbReference>
<dbReference type="InterPro" id="IPR049704">
    <property type="entry name" value="Aminotrans_3_PPA_site"/>
</dbReference>
<dbReference type="GO" id="GO:0030170">
    <property type="term" value="F:pyridoxal phosphate binding"/>
    <property type="evidence" value="ECO:0007669"/>
    <property type="project" value="InterPro"/>
</dbReference>
<dbReference type="Gene3D" id="3.90.1150.10">
    <property type="entry name" value="Aspartate Aminotransferase, domain 1"/>
    <property type="match status" value="1"/>
</dbReference>
<dbReference type="InterPro" id="IPR015421">
    <property type="entry name" value="PyrdxlP-dep_Trfase_major"/>
</dbReference>
<evidence type="ECO:0000256" key="1">
    <source>
        <dbReference type="ARBA" id="ARBA00001933"/>
    </source>
</evidence>
<evidence type="ECO:0000256" key="2">
    <source>
        <dbReference type="ARBA" id="ARBA00008954"/>
    </source>
</evidence>